<accession>A0A2A8D5Y2</accession>
<sequence length="152" mass="16746">MHTRERNSVTTADSDNASVRKAIIGSCIGVGLLVLLLVLAIFNANSVLGWILAGLILGWLALAVYLVRIVLVSIKQDRAEFSRIHREESDTMLADKLAHSFQIVLVQSREIANYLTDDSEESRAMIERALDTINTTASNGMGMVNDEMRGEE</sequence>
<keyword evidence="1" id="KW-1133">Transmembrane helix</keyword>
<protein>
    <submittedName>
        <fullName evidence="2">Uncharacterized protein</fullName>
    </submittedName>
</protein>
<proteinExistence type="predicted"/>
<evidence type="ECO:0000256" key="1">
    <source>
        <dbReference type="SAM" id="Phobius"/>
    </source>
</evidence>
<gene>
    <name evidence="2" type="ORF">CRM92_05785</name>
</gene>
<dbReference type="AlphaFoldDB" id="A0A2A8D5Y2"/>
<comment type="caution">
    <text evidence="2">The sequence shown here is derived from an EMBL/GenBank/DDBJ whole genome shotgun (WGS) entry which is preliminary data.</text>
</comment>
<evidence type="ECO:0000313" key="2">
    <source>
        <dbReference type="EMBL" id="PEN16197.1"/>
    </source>
</evidence>
<feature type="transmembrane region" description="Helical" evidence="1">
    <location>
        <begin position="48"/>
        <end position="71"/>
    </location>
</feature>
<dbReference type="Proteomes" id="UP000219947">
    <property type="component" value="Unassembled WGS sequence"/>
</dbReference>
<keyword evidence="3" id="KW-1185">Reference proteome</keyword>
<dbReference type="EMBL" id="PDEV01000002">
    <property type="protein sequence ID" value="PEN16197.1"/>
    <property type="molecule type" value="Genomic_DNA"/>
</dbReference>
<evidence type="ECO:0000313" key="3">
    <source>
        <dbReference type="Proteomes" id="UP000219947"/>
    </source>
</evidence>
<keyword evidence="1" id="KW-0472">Membrane</keyword>
<keyword evidence="1" id="KW-0812">Transmembrane</keyword>
<organism evidence="2 3">
    <name type="scientific">Rothia dentocariosa</name>
    <dbReference type="NCBI Taxonomy" id="2047"/>
    <lineage>
        <taxon>Bacteria</taxon>
        <taxon>Bacillati</taxon>
        <taxon>Actinomycetota</taxon>
        <taxon>Actinomycetes</taxon>
        <taxon>Micrococcales</taxon>
        <taxon>Micrococcaceae</taxon>
        <taxon>Rothia</taxon>
    </lineage>
</organism>
<feature type="transmembrane region" description="Helical" evidence="1">
    <location>
        <begin position="21"/>
        <end position="42"/>
    </location>
</feature>
<name>A0A2A8D5Y2_9MICC</name>
<reference evidence="2" key="1">
    <citation type="submission" date="2017-10" db="EMBL/GenBank/DDBJ databases">
        <title>Kefir isolates.</title>
        <authorList>
            <person name="Kim Y."/>
            <person name="Blasche S."/>
        </authorList>
    </citation>
    <scope>NUCLEOTIDE SEQUENCE [LARGE SCALE GENOMIC DNA]</scope>
    <source>
        <strain evidence="2">OG2-2</strain>
    </source>
</reference>